<dbReference type="Proteomes" id="UP001066276">
    <property type="component" value="Chromosome 12"/>
</dbReference>
<feature type="region of interest" description="Disordered" evidence="1">
    <location>
        <begin position="164"/>
        <end position="217"/>
    </location>
</feature>
<evidence type="ECO:0000313" key="2">
    <source>
        <dbReference type="EMBL" id="KAJ1084374.1"/>
    </source>
</evidence>
<protein>
    <submittedName>
        <fullName evidence="2">Uncharacterized protein</fullName>
    </submittedName>
</protein>
<organism evidence="2 3">
    <name type="scientific">Pleurodeles waltl</name>
    <name type="common">Iberian ribbed newt</name>
    <dbReference type="NCBI Taxonomy" id="8319"/>
    <lineage>
        <taxon>Eukaryota</taxon>
        <taxon>Metazoa</taxon>
        <taxon>Chordata</taxon>
        <taxon>Craniata</taxon>
        <taxon>Vertebrata</taxon>
        <taxon>Euteleostomi</taxon>
        <taxon>Amphibia</taxon>
        <taxon>Batrachia</taxon>
        <taxon>Caudata</taxon>
        <taxon>Salamandroidea</taxon>
        <taxon>Salamandridae</taxon>
        <taxon>Pleurodelinae</taxon>
        <taxon>Pleurodeles</taxon>
    </lineage>
</organism>
<gene>
    <name evidence="2" type="ORF">NDU88_004523</name>
</gene>
<dbReference type="AlphaFoldDB" id="A0AAV7L176"/>
<evidence type="ECO:0000313" key="3">
    <source>
        <dbReference type="Proteomes" id="UP001066276"/>
    </source>
</evidence>
<feature type="region of interest" description="Disordered" evidence="1">
    <location>
        <begin position="69"/>
        <end position="121"/>
    </location>
</feature>
<comment type="caution">
    <text evidence="2">The sequence shown here is derived from an EMBL/GenBank/DDBJ whole genome shotgun (WGS) entry which is preliminary data.</text>
</comment>
<feature type="compositionally biased region" description="Low complexity" evidence="1">
    <location>
        <begin position="110"/>
        <end position="119"/>
    </location>
</feature>
<accession>A0AAV7L176</accession>
<keyword evidence="3" id="KW-1185">Reference proteome</keyword>
<proteinExistence type="predicted"/>
<reference evidence="2" key="1">
    <citation type="journal article" date="2022" name="bioRxiv">
        <title>Sequencing and chromosome-scale assembly of the giantPleurodeles waltlgenome.</title>
        <authorList>
            <person name="Brown T."/>
            <person name="Elewa A."/>
            <person name="Iarovenko S."/>
            <person name="Subramanian E."/>
            <person name="Araus A.J."/>
            <person name="Petzold A."/>
            <person name="Susuki M."/>
            <person name="Suzuki K.-i.T."/>
            <person name="Hayashi T."/>
            <person name="Toyoda A."/>
            <person name="Oliveira C."/>
            <person name="Osipova E."/>
            <person name="Leigh N.D."/>
            <person name="Simon A."/>
            <person name="Yun M.H."/>
        </authorList>
    </citation>
    <scope>NUCLEOTIDE SEQUENCE</scope>
    <source>
        <strain evidence="2">20211129_DDA</strain>
        <tissue evidence="2">Liver</tissue>
    </source>
</reference>
<name>A0AAV7L176_PLEWA</name>
<sequence>MEVEQCAGAGGGVPLRRSNSAPMITSLSDSSVLFQPFGSRCRRSSASINLGCPGLPFTISPLRTPCQHNQAGLAGPYPRGVSQSRETPPTLQPSTSWASPYNLELRGPHSSGENPSSSSLCATNFDRTVTRLGLQQFAQTPLKRKGGVEMDSPPNKLFVAGVHLPGPNSPESVRMLVDRSSPADFSPAPGSPGKGTVFLPSSPTRGFCLPNSHQGDQ</sequence>
<dbReference type="EMBL" id="JANPWB010000016">
    <property type="protein sequence ID" value="KAJ1084374.1"/>
    <property type="molecule type" value="Genomic_DNA"/>
</dbReference>
<feature type="compositionally biased region" description="Polar residues" evidence="1">
    <location>
        <begin position="81"/>
        <end position="99"/>
    </location>
</feature>
<evidence type="ECO:0000256" key="1">
    <source>
        <dbReference type="SAM" id="MobiDB-lite"/>
    </source>
</evidence>